<protein>
    <recommendedName>
        <fullName evidence="9">Telomere length regulation protein TEL2 homolog</fullName>
    </recommendedName>
</protein>
<evidence type="ECO:0000259" key="6">
    <source>
        <dbReference type="Pfam" id="PF25320"/>
    </source>
</evidence>
<evidence type="ECO:0000313" key="8">
    <source>
        <dbReference type="Proteomes" id="UP001438707"/>
    </source>
</evidence>
<dbReference type="Pfam" id="PF25320">
    <property type="entry name" value="TELO2_ARM"/>
    <property type="match status" value="1"/>
</dbReference>
<dbReference type="PANTHER" id="PTHR15830:SF10">
    <property type="entry name" value="TELOMERE LENGTH REGULATION PROTEIN TEL2 HOMOLOG"/>
    <property type="match status" value="1"/>
</dbReference>
<sequence>MSLGLKSFVWAACKELQQVSNAEACAQLLRRTAQVLRLSVEDLCELGTPSEAAAEALQRLEAFERLLDQGQGNSWTDRQVFEQAFSYLAEVLLSVVGPVWLPRLRKMQQGELFAAFFTQTTAAIALTTLTSHLSMVQPLEAATPGPSVTVAAADVAADLLVQRFALPGSLGIQELVHLHAGLPSTAVPHSGHQPCPHSGDCSQHAAMLAALPDTCAACNAPTLRSETFIPHLICQLLLGLARTHVNPTPSPTAQLQQPSGDPHNQFDRTVSAHEDQHSQKQQQQRQAVVPPDQEHAIAFVAETLSRLCRRGHAAMVADAFWQAGDHQSLSVPLAPSESHADSISKVGLENMSSSVPDDRLSVSIVLPQDHLKQAQNAHQTVQDSESLNSKSQSPASSSASISESTDPRTQDMQQAPTEDTSVWLPMQSPAAGVVHSVRGSPPISSSSGAALQQPSSAASANAAFCTGPSNQRGQGPSTSSKQRDSFETNSPVSGSERDIARLIGAMQDQAATEKLLVQLLLRLGEAAWHISAGGSLAVGVAWLQDLVVRSRLLNRTSIRYLLAEKMLLQPQLSLPGLQLLVQLLAQLPSSVDAGHAENTSLLTSSILHLAQVWGNAATLSRLPVAHLAYQTAALEAALEQLQKPGLDASGSLTPALLQGVSNHLSSPTPAVRYQGMRVGRTLSILLDPSQQPLFEGQGSFTELLPEECWHPSCVVLMQQAEAADPGIADGPASDKQAGILTDTDSDDPDGTQASDDGFEAYDLTEDDPTDDLSKDGKPLQLRDVAAALRKADDPQGIPPALRAADALVAAHPDELRHYAGELSRSLLYTRPPEWAEEEATSEAAKPGAVRMRTLVSLLAQEPLPAGDALLGQLWTPHLDTHQRVLILDALSSAAFQMSHGPRALLQGPSQGSVGLPAAAPEATANGSRSIKGGHAKSRVWGHRSLALAGKAPPPTHRNRLPEVVLHWAAGLLTDCSKERHGVDLFGRDCWLLGRLLLTLGTLTECASPAPATVQLSGALVELIRSPAVHQHAEPFVRRAALVAASQVIRAIPPSSLAGAILGSKTTASGGSAQDMVVMERLHWVQQWAKETASEDADPECRMLGAACTSLQARLAGAALEHMPAHSPLEARASITTGLGEAKLMLPPDWQPTIPGML</sequence>
<comment type="subcellular location">
    <subcellularLocation>
        <location evidence="1">Cytoplasm</location>
    </subcellularLocation>
</comment>
<evidence type="ECO:0000256" key="3">
    <source>
        <dbReference type="ARBA" id="ARBA00022490"/>
    </source>
</evidence>
<comment type="similarity">
    <text evidence="2">Belongs to the TEL2 family.</text>
</comment>
<dbReference type="GO" id="GO:0042162">
    <property type="term" value="F:telomeric DNA binding"/>
    <property type="evidence" value="ECO:0007669"/>
    <property type="project" value="TreeGrafter"/>
</dbReference>
<feature type="compositionally biased region" description="Polar residues" evidence="4">
    <location>
        <begin position="373"/>
        <end position="385"/>
    </location>
</feature>
<feature type="region of interest" description="Disordered" evidence="4">
    <location>
        <begin position="907"/>
        <end position="935"/>
    </location>
</feature>
<dbReference type="EMBL" id="JALJOS010000033">
    <property type="protein sequence ID" value="KAK9822319.1"/>
    <property type="molecule type" value="Genomic_DNA"/>
</dbReference>
<feature type="region of interest" description="Disordered" evidence="4">
    <location>
        <begin position="245"/>
        <end position="290"/>
    </location>
</feature>
<dbReference type="InterPro" id="IPR057348">
    <property type="entry name" value="TELO2_ARM"/>
</dbReference>
<feature type="region of interest" description="Disordered" evidence="4">
    <location>
        <begin position="433"/>
        <end position="493"/>
    </location>
</feature>
<feature type="compositionally biased region" description="Low complexity" evidence="4">
    <location>
        <begin position="386"/>
        <end position="404"/>
    </location>
</feature>
<feature type="region of interest" description="Disordered" evidence="4">
    <location>
        <begin position="725"/>
        <end position="777"/>
    </location>
</feature>
<evidence type="ECO:0000313" key="7">
    <source>
        <dbReference type="EMBL" id="KAK9822319.1"/>
    </source>
</evidence>
<organism evidence="7 8">
    <name type="scientific">Apatococcus lobatus</name>
    <dbReference type="NCBI Taxonomy" id="904363"/>
    <lineage>
        <taxon>Eukaryota</taxon>
        <taxon>Viridiplantae</taxon>
        <taxon>Chlorophyta</taxon>
        <taxon>core chlorophytes</taxon>
        <taxon>Trebouxiophyceae</taxon>
        <taxon>Chlorellales</taxon>
        <taxon>Chlorellaceae</taxon>
        <taxon>Apatococcus</taxon>
    </lineage>
</organism>
<keyword evidence="8" id="KW-1185">Reference proteome</keyword>
<name>A0AAW1QLJ0_9CHLO</name>
<dbReference type="InterPro" id="IPR051970">
    <property type="entry name" value="TEL2_Regulation"/>
</dbReference>
<dbReference type="InterPro" id="IPR038528">
    <property type="entry name" value="TEL2_C_sf"/>
</dbReference>
<feature type="domain" description="Telomere length regulation protein conserved" evidence="5">
    <location>
        <begin position="778"/>
        <end position="894"/>
    </location>
</feature>
<evidence type="ECO:0000256" key="2">
    <source>
        <dbReference type="ARBA" id="ARBA00006133"/>
    </source>
</evidence>
<accession>A0AAW1QLJ0</accession>
<evidence type="ECO:0000256" key="4">
    <source>
        <dbReference type="SAM" id="MobiDB-lite"/>
    </source>
</evidence>
<gene>
    <name evidence="7" type="ORF">WJX74_006980</name>
</gene>
<proteinExistence type="inferred from homology"/>
<dbReference type="Proteomes" id="UP001438707">
    <property type="component" value="Unassembled WGS sequence"/>
</dbReference>
<feature type="compositionally biased region" description="Basic and acidic residues" evidence="4">
    <location>
        <begin position="264"/>
        <end position="278"/>
    </location>
</feature>
<evidence type="ECO:0000259" key="5">
    <source>
        <dbReference type="Pfam" id="PF10193"/>
    </source>
</evidence>
<dbReference type="GO" id="GO:0051083">
    <property type="term" value="P:'de novo' cotranslational protein folding"/>
    <property type="evidence" value="ECO:0007669"/>
    <property type="project" value="TreeGrafter"/>
</dbReference>
<feature type="region of interest" description="Disordered" evidence="4">
    <location>
        <begin position="372"/>
        <end position="417"/>
    </location>
</feature>
<reference evidence="7 8" key="1">
    <citation type="journal article" date="2024" name="Nat. Commun.">
        <title>Phylogenomics reveals the evolutionary origins of lichenization in chlorophyte algae.</title>
        <authorList>
            <person name="Puginier C."/>
            <person name="Libourel C."/>
            <person name="Otte J."/>
            <person name="Skaloud P."/>
            <person name="Haon M."/>
            <person name="Grisel S."/>
            <person name="Petersen M."/>
            <person name="Berrin J.G."/>
            <person name="Delaux P.M."/>
            <person name="Dal Grande F."/>
            <person name="Keller J."/>
        </authorList>
    </citation>
    <scope>NUCLEOTIDE SEQUENCE [LARGE SCALE GENOMIC DNA]</scope>
    <source>
        <strain evidence="7 8">SAG 2145</strain>
    </source>
</reference>
<dbReference type="GO" id="GO:0051879">
    <property type="term" value="F:Hsp90 protein binding"/>
    <property type="evidence" value="ECO:0007669"/>
    <property type="project" value="TreeGrafter"/>
</dbReference>
<keyword evidence="3" id="KW-0963">Cytoplasm</keyword>
<evidence type="ECO:0008006" key="9">
    <source>
        <dbReference type="Google" id="ProtNLM"/>
    </source>
</evidence>
<feature type="compositionally biased region" description="Polar residues" evidence="4">
    <location>
        <begin position="245"/>
        <end position="259"/>
    </location>
</feature>
<dbReference type="AlphaFoldDB" id="A0AAW1QLJ0"/>
<evidence type="ECO:0000256" key="1">
    <source>
        <dbReference type="ARBA" id="ARBA00004496"/>
    </source>
</evidence>
<feature type="compositionally biased region" description="Low complexity" evidence="4">
    <location>
        <begin position="439"/>
        <end position="463"/>
    </location>
</feature>
<dbReference type="InterPro" id="IPR019337">
    <property type="entry name" value="Telomere_length_regulation_dom"/>
</dbReference>
<dbReference type="Gene3D" id="1.25.40.720">
    <property type="entry name" value="Telomere length regulation protein 2, C-terminal domain"/>
    <property type="match status" value="1"/>
</dbReference>
<dbReference type="GO" id="GO:0005829">
    <property type="term" value="C:cytosol"/>
    <property type="evidence" value="ECO:0007669"/>
    <property type="project" value="TreeGrafter"/>
</dbReference>
<feature type="domain" description="TELO2 ARM repeat" evidence="6">
    <location>
        <begin position="500"/>
        <end position="693"/>
    </location>
</feature>
<feature type="compositionally biased region" description="Acidic residues" evidence="4">
    <location>
        <begin position="756"/>
        <end position="770"/>
    </location>
</feature>
<feature type="compositionally biased region" description="Polar residues" evidence="4">
    <location>
        <begin position="467"/>
        <end position="480"/>
    </location>
</feature>
<dbReference type="Pfam" id="PF10193">
    <property type="entry name" value="Telomere_reg-2"/>
    <property type="match status" value="1"/>
</dbReference>
<comment type="caution">
    <text evidence="7">The sequence shown here is derived from an EMBL/GenBank/DDBJ whole genome shotgun (WGS) entry which is preliminary data.</text>
</comment>
<dbReference type="PANTHER" id="PTHR15830">
    <property type="entry name" value="TELOMERE LENGTH REGULATION PROTEIN TEL2 FAMILY MEMBER"/>
    <property type="match status" value="1"/>
</dbReference>